<dbReference type="EMBL" id="JADFUA010000001">
    <property type="protein sequence ID" value="MBE9608377.1"/>
    <property type="molecule type" value="Genomic_DNA"/>
</dbReference>
<reference evidence="1 2" key="1">
    <citation type="submission" date="2020-10" db="EMBL/GenBank/DDBJ databases">
        <title>The genome sequence of Chitinilyticum litopenaei 4Y14.</title>
        <authorList>
            <person name="Liu Y."/>
        </authorList>
    </citation>
    <scope>NUCLEOTIDE SEQUENCE [LARGE SCALE GENOMIC DNA]</scope>
    <source>
        <strain evidence="1 2">4Y14</strain>
    </source>
</reference>
<dbReference type="RefSeq" id="WP_194114867.1">
    <property type="nucleotide sequence ID" value="NZ_JADFUA010000001.1"/>
</dbReference>
<protein>
    <submittedName>
        <fullName evidence="1">Uncharacterized protein</fullName>
    </submittedName>
</protein>
<name>A0A8J7K1A1_9NEIS</name>
<organism evidence="1 2">
    <name type="scientific">Chitinilyticum piscinae</name>
    <dbReference type="NCBI Taxonomy" id="2866724"/>
    <lineage>
        <taxon>Bacteria</taxon>
        <taxon>Pseudomonadati</taxon>
        <taxon>Pseudomonadota</taxon>
        <taxon>Betaproteobacteria</taxon>
        <taxon>Neisseriales</taxon>
        <taxon>Chitinibacteraceae</taxon>
        <taxon>Chitinilyticum</taxon>
    </lineage>
</organism>
<dbReference type="Proteomes" id="UP000604481">
    <property type="component" value="Unassembled WGS sequence"/>
</dbReference>
<gene>
    <name evidence="1" type="ORF">INR99_03350</name>
</gene>
<keyword evidence="2" id="KW-1185">Reference proteome</keyword>
<evidence type="ECO:0000313" key="1">
    <source>
        <dbReference type="EMBL" id="MBE9608377.1"/>
    </source>
</evidence>
<evidence type="ECO:0000313" key="2">
    <source>
        <dbReference type="Proteomes" id="UP000604481"/>
    </source>
</evidence>
<accession>A0A8J7K1A1</accession>
<dbReference type="AlphaFoldDB" id="A0A8J7K1A1"/>
<comment type="caution">
    <text evidence="1">The sequence shown here is derived from an EMBL/GenBank/DDBJ whole genome shotgun (WGS) entry which is preliminary data.</text>
</comment>
<sequence length="127" mass="14506">MPNSTSTRGQVSILSRVDFLRMASRELPQAFLFLMYDHADERTTKGRSQLIDYLSDIGMVTESQAIEAHKSIIMYERPADAVRAWQQINDHSGALAAHVFWHGMQDEALHHDLQQSRPKEVSPLVHH</sequence>
<proteinExistence type="predicted"/>